<evidence type="ECO:0000256" key="14">
    <source>
        <dbReference type="ARBA" id="ARBA00023242"/>
    </source>
</evidence>
<dbReference type="SMART" id="SM00490">
    <property type="entry name" value="HELICc"/>
    <property type="match status" value="1"/>
</dbReference>
<organism evidence="21 22">
    <name type="scientific">Owenia fusiformis</name>
    <name type="common">Polychaete worm</name>
    <dbReference type="NCBI Taxonomy" id="6347"/>
    <lineage>
        <taxon>Eukaryota</taxon>
        <taxon>Metazoa</taxon>
        <taxon>Spiralia</taxon>
        <taxon>Lophotrochozoa</taxon>
        <taxon>Annelida</taxon>
        <taxon>Polychaeta</taxon>
        <taxon>Sedentaria</taxon>
        <taxon>Canalipalpata</taxon>
        <taxon>Sabellida</taxon>
        <taxon>Oweniida</taxon>
        <taxon>Oweniidae</taxon>
        <taxon>Owenia</taxon>
    </lineage>
</organism>
<evidence type="ECO:0000256" key="5">
    <source>
        <dbReference type="ARBA" id="ARBA00022454"/>
    </source>
</evidence>
<evidence type="ECO:0000256" key="3">
    <source>
        <dbReference type="ARBA" id="ARBA00007025"/>
    </source>
</evidence>
<evidence type="ECO:0000259" key="18">
    <source>
        <dbReference type="PROSITE" id="PS51140"/>
    </source>
</evidence>
<evidence type="ECO:0000256" key="11">
    <source>
        <dbReference type="ARBA" id="ARBA00022853"/>
    </source>
</evidence>
<evidence type="ECO:0000313" key="22">
    <source>
        <dbReference type="Proteomes" id="UP000749559"/>
    </source>
</evidence>
<dbReference type="PROSITE" id="PS51192">
    <property type="entry name" value="HELICASE_ATP_BIND_1"/>
    <property type="match status" value="1"/>
</dbReference>
<dbReference type="GO" id="GO:0003678">
    <property type="term" value="F:DNA helicase activity"/>
    <property type="evidence" value="ECO:0007669"/>
    <property type="project" value="UniProtKB-EC"/>
</dbReference>
<evidence type="ECO:0000256" key="13">
    <source>
        <dbReference type="ARBA" id="ARBA00023204"/>
    </source>
</evidence>
<feature type="transmembrane region" description="Helical" evidence="17">
    <location>
        <begin position="12"/>
        <end position="34"/>
    </location>
</feature>
<feature type="compositionally biased region" description="Polar residues" evidence="16">
    <location>
        <begin position="664"/>
        <end position="678"/>
    </location>
</feature>
<keyword evidence="17" id="KW-1133">Transmembrane helix</keyword>
<evidence type="ECO:0000256" key="10">
    <source>
        <dbReference type="ARBA" id="ARBA00022840"/>
    </source>
</evidence>
<dbReference type="GO" id="GO:0005694">
    <property type="term" value="C:chromosome"/>
    <property type="evidence" value="ECO:0007669"/>
    <property type="project" value="UniProtKB-SubCell"/>
</dbReference>
<feature type="domain" description="CUE" evidence="18">
    <location>
        <begin position="684"/>
        <end position="726"/>
    </location>
</feature>
<dbReference type="CDD" id="cd18793">
    <property type="entry name" value="SF2_C_SNF"/>
    <property type="match status" value="1"/>
</dbReference>
<dbReference type="InterPro" id="IPR038718">
    <property type="entry name" value="SNF2-like_sf"/>
</dbReference>
<name>A0A8S4PZA5_OWEFU</name>
<feature type="region of interest" description="Disordered" evidence="16">
    <location>
        <begin position="841"/>
        <end position="890"/>
    </location>
</feature>
<dbReference type="InterPro" id="IPR001650">
    <property type="entry name" value="Helicase_C-like"/>
</dbReference>
<evidence type="ECO:0000256" key="12">
    <source>
        <dbReference type="ARBA" id="ARBA00023125"/>
    </source>
</evidence>
<evidence type="ECO:0000256" key="8">
    <source>
        <dbReference type="ARBA" id="ARBA00022801"/>
    </source>
</evidence>
<dbReference type="GO" id="GO:0016787">
    <property type="term" value="F:hydrolase activity"/>
    <property type="evidence" value="ECO:0007669"/>
    <property type="project" value="UniProtKB-KW"/>
</dbReference>
<sequence>MLQFIWLKRRRLAKLIIIIVVVLMTLMLHSSLFLRDLTSALKGLKPILNNSHDIDSKLKVADRARNVSNITTSTNVTKPERTCSFDRKEAFPYLRGIYTTPPLNINFHKKTFEYDIEVDYDVLVISITSETEYCEAEGLILLRQKDNSSIQDVEKGKTRRSFSIGLSLPLEVQINVVDLSSSSINYSQLHRYVLTFRRRPRGLRGSFHTDSKHKVCLMKQECDRRIFSEEPCGLQTTKYDSWSMMNKRNARLPECLSGNEPGNWLVPCKNCSDADSCYWQQAKWQPDNCIHQTPSNEQIQRVFDGKQLLFLGDSTLRGIMYFLIESVNGSLSGTSKSHDALAYNDINRGRTRMSFIYYPQLEDDPPPISIALRSLVKNSCPVKNDSSTVLLVGRFKSIPNSDFPQLMSTLKQLKLTGIKLIMKTMGSNRCTGDVMLNVVANDELTANAQRYGFEILQTFPIIMARYKDATYGSCALHYHHITKVDPFENVTTEDDGKVSHQDMFISLQATVVETRMKKRDHYTKTVNVCELAPNFIGAVIYDRTWQIYKPKVVEKVKSVSEASSTVENGTNIQKDSGDVKKTAVITTTTVETPKSKIDTSKTVQPREQIITKPPVITPEASPVPVRRPIGSNRMRLDSDSEDIITVSQSSSATSSPWLSKQKGKLTNGNGSPASKFNIQSEERTFQEKYRHLRDLFPAYTETQIKDAIMETVDLDSAIDVLGFGSTNERKRIRTISSPDVQPKKKRAKPLDFEEDDSIDLTQDDDDIKIVLTDEQEVFLQFLVEAFPDLPKQKLQDMLESNQWDTEAAMNAVNLYLERGGTGIKEMMAQNKIRTQVIRSKNSTYDSSDDEVSVVDEKKDKKKKKERRKSGSDVEFDEEDYDSDDSSQGDPVIKQTQKEMVLSFFNDAQLEELMIVPGCSRKKADVLVSLRPFEDFDDLTTKVEENKTITDNILAGCKDFIKIRNQVKSLMQKCESISTSLEDVVNSIMGKMEMDNPLTYQISKQPALLNKRLQLKDYQLIGLNWLLLMHKQHLNGILADEMGLGKTIQAIAFLCHLLETGDEGPHLVIAPSSTLDNWLREFNRWCPAMKILMYYGSQDERRSIRAQIYAQQVDFNVVITTYTTATSSVEDRLLFKSLKCHYGVLDEGHMLKNMTSLRYQNLMKIRVKRRLLLTGTPMQNNLVELMSLLAFVMPDLFYGKTDQLKRIFAMIQGKGDGPQSKFERDRIEHAKRIMKPFVLRRLKQHVLKQLPAKIEHVEVCPMAFEQRELYDDLIQQFRNSLKEDDQRKNLEKQGKSMFMQLRKVANHHLLNRNTYSNDKLKQMAKLMLQEPTHAKASKDLIYEDMEVMSDFELHKLCEHYSSLHPYMLDDTIITDSGKFRYLDEVLPDIKAKGDRVLLFSQFTMMLDIMEVYLQTRGHKYFRLDGGTPVPERQTMIDKFNIDPKVFIFLLSTKAGGLGINLVAANVVIIHDIDFNPYNDKQAEDRCHRLGQLKDVRVIRLISEGTIEPGMLKCAQEKLQLEQDLTSNKISSEGAQSDVAVLLKEAIGDIKK</sequence>
<evidence type="ECO:0000313" key="21">
    <source>
        <dbReference type="EMBL" id="CAH1799314.1"/>
    </source>
</evidence>
<proteinExistence type="inferred from homology"/>
<evidence type="ECO:0000256" key="17">
    <source>
        <dbReference type="SAM" id="Phobius"/>
    </source>
</evidence>
<dbReference type="GO" id="GO:0006325">
    <property type="term" value="P:chromatin organization"/>
    <property type="evidence" value="ECO:0007669"/>
    <property type="project" value="UniProtKB-KW"/>
</dbReference>
<feature type="region of interest" description="Disordered" evidence="16">
    <location>
        <begin position="645"/>
        <end position="678"/>
    </location>
</feature>
<evidence type="ECO:0000256" key="4">
    <source>
        <dbReference type="ARBA" id="ARBA00012551"/>
    </source>
</evidence>
<gene>
    <name evidence="21" type="ORF">OFUS_LOCUS23340</name>
</gene>
<dbReference type="CDD" id="cd17998">
    <property type="entry name" value="DEXHc_SMARCAD1"/>
    <property type="match status" value="1"/>
</dbReference>
<dbReference type="OrthoDB" id="448448at2759"/>
<dbReference type="PROSITE" id="PS51140">
    <property type="entry name" value="CUE"/>
    <property type="match status" value="2"/>
</dbReference>
<keyword evidence="13" id="KW-0234">DNA repair</keyword>
<dbReference type="PANTHER" id="PTHR10799">
    <property type="entry name" value="SNF2/RAD54 HELICASE FAMILY"/>
    <property type="match status" value="1"/>
</dbReference>
<feature type="compositionally biased region" description="Acidic residues" evidence="16">
    <location>
        <begin position="873"/>
        <end position="886"/>
    </location>
</feature>
<dbReference type="Pfam" id="PF00176">
    <property type="entry name" value="SNF2-rel_dom"/>
    <property type="match status" value="1"/>
</dbReference>
<evidence type="ECO:0000256" key="16">
    <source>
        <dbReference type="SAM" id="MobiDB-lite"/>
    </source>
</evidence>
<dbReference type="GO" id="GO:0043130">
    <property type="term" value="F:ubiquitin binding"/>
    <property type="evidence" value="ECO:0007669"/>
    <property type="project" value="InterPro"/>
</dbReference>
<dbReference type="GO" id="GO:0005524">
    <property type="term" value="F:ATP binding"/>
    <property type="evidence" value="ECO:0007669"/>
    <property type="project" value="UniProtKB-KW"/>
</dbReference>
<evidence type="ECO:0000259" key="19">
    <source>
        <dbReference type="PROSITE" id="PS51192"/>
    </source>
</evidence>
<dbReference type="InterPro" id="IPR000330">
    <property type="entry name" value="SNF2_N"/>
</dbReference>
<evidence type="ECO:0000256" key="1">
    <source>
        <dbReference type="ARBA" id="ARBA00004123"/>
    </source>
</evidence>
<keyword evidence="11" id="KW-0156">Chromatin regulator</keyword>
<keyword evidence="22" id="KW-1185">Reference proteome</keyword>
<dbReference type="EMBL" id="CAIIXF020000011">
    <property type="protein sequence ID" value="CAH1799314.1"/>
    <property type="molecule type" value="Genomic_DNA"/>
</dbReference>
<keyword evidence="7" id="KW-0227">DNA damage</keyword>
<keyword evidence="17" id="KW-0472">Membrane</keyword>
<keyword evidence="5" id="KW-0158">Chromosome</keyword>
<dbReference type="InterPro" id="IPR014001">
    <property type="entry name" value="Helicase_ATP-bd"/>
</dbReference>
<evidence type="ECO:0000256" key="9">
    <source>
        <dbReference type="ARBA" id="ARBA00022806"/>
    </source>
</evidence>
<evidence type="ECO:0000256" key="2">
    <source>
        <dbReference type="ARBA" id="ARBA00004286"/>
    </source>
</evidence>
<keyword evidence="12" id="KW-0238">DNA-binding</keyword>
<dbReference type="CDD" id="cd14279">
    <property type="entry name" value="CUE"/>
    <property type="match status" value="1"/>
</dbReference>
<dbReference type="GO" id="GO:0006281">
    <property type="term" value="P:DNA repair"/>
    <property type="evidence" value="ECO:0007669"/>
    <property type="project" value="UniProtKB-KW"/>
</dbReference>
<dbReference type="GO" id="GO:0003677">
    <property type="term" value="F:DNA binding"/>
    <property type="evidence" value="ECO:0007669"/>
    <property type="project" value="UniProtKB-KW"/>
</dbReference>
<keyword evidence="10" id="KW-0067">ATP-binding</keyword>
<comment type="catalytic activity">
    <reaction evidence="15">
        <text>ATP + H2O = ADP + phosphate + H(+)</text>
        <dbReference type="Rhea" id="RHEA:13065"/>
        <dbReference type="ChEBI" id="CHEBI:15377"/>
        <dbReference type="ChEBI" id="CHEBI:15378"/>
        <dbReference type="ChEBI" id="CHEBI:30616"/>
        <dbReference type="ChEBI" id="CHEBI:43474"/>
        <dbReference type="ChEBI" id="CHEBI:456216"/>
        <dbReference type="EC" id="3.6.4.12"/>
    </reaction>
    <physiologicalReaction direction="left-to-right" evidence="15">
        <dbReference type="Rhea" id="RHEA:13066"/>
    </physiologicalReaction>
</comment>
<dbReference type="EC" id="3.6.4.12" evidence="4"/>
<protein>
    <recommendedName>
        <fullName evidence="4">DNA helicase</fullName>
        <ecNumber evidence="4">3.6.4.12</ecNumber>
    </recommendedName>
</protein>
<keyword evidence="8" id="KW-0378">Hydrolase</keyword>
<comment type="similarity">
    <text evidence="3">Belongs to the SNF2/RAD54 helicase family.</text>
</comment>
<dbReference type="Gene3D" id="3.40.50.10810">
    <property type="entry name" value="Tandem AAA-ATPase domain"/>
    <property type="match status" value="1"/>
</dbReference>
<dbReference type="SMART" id="SM00487">
    <property type="entry name" value="DEXDc"/>
    <property type="match status" value="1"/>
</dbReference>
<reference evidence="21" key="1">
    <citation type="submission" date="2022-03" db="EMBL/GenBank/DDBJ databases">
        <authorList>
            <person name="Martin C."/>
        </authorList>
    </citation>
    <scope>NUCLEOTIDE SEQUENCE</scope>
</reference>
<dbReference type="InterPro" id="IPR003892">
    <property type="entry name" value="CUE"/>
</dbReference>
<dbReference type="GO" id="GO:0005634">
    <property type="term" value="C:nucleus"/>
    <property type="evidence" value="ECO:0007669"/>
    <property type="project" value="UniProtKB-SubCell"/>
</dbReference>
<dbReference type="Gene3D" id="3.40.50.300">
    <property type="entry name" value="P-loop containing nucleotide triphosphate hydrolases"/>
    <property type="match status" value="1"/>
</dbReference>
<comment type="subcellular location">
    <subcellularLocation>
        <location evidence="2">Chromosome</location>
    </subcellularLocation>
    <subcellularLocation>
        <location evidence="1">Nucleus</location>
    </subcellularLocation>
</comment>
<dbReference type="InterPro" id="IPR049730">
    <property type="entry name" value="SNF2/RAD54-like_C"/>
</dbReference>
<dbReference type="Pfam" id="PF00271">
    <property type="entry name" value="Helicase_C"/>
    <property type="match status" value="1"/>
</dbReference>
<accession>A0A8S4PZA5</accession>
<evidence type="ECO:0000259" key="20">
    <source>
        <dbReference type="PROSITE" id="PS51194"/>
    </source>
</evidence>
<feature type="domain" description="CUE" evidence="18">
    <location>
        <begin position="774"/>
        <end position="817"/>
    </location>
</feature>
<evidence type="ECO:0000256" key="6">
    <source>
        <dbReference type="ARBA" id="ARBA00022741"/>
    </source>
</evidence>
<keyword evidence="9" id="KW-0347">Helicase</keyword>
<dbReference type="SUPFAM" id="SSF52540">
    <property type="entry name" value="P-loop containing nucleoside triphosphate hydrolases"/>
    <property type="match status" value="2"/>
</dbReference>
<dbReference type="InterPro" id="IPR027417">
    <property type="entry name" value="P-loop_NTPase"/>
</dbReference>
<keyword evidence="14" id="KW-0539">Nucleus</keyword>
<evidence type="ECO:0000256" key="15">
    <source>
        <dbReference type="ARBA" id="ARBA00048432"/>
    </source>
</evidence>
<dbReference type="FunFam" id="3.40.50.10810:FF:000014">
    <property type="entry name" value="SWI/SNF-related matrix-associated actin-dependent regulator of chromatin subfamily A containing DEAD/H box 1"/>
    <property type="match status" value="1"/>
</dbReference>
<evidence type="ECO:0000256" key="7">
    <source>
        <dbReference type="ARBA" id="ARBA00022763"/>
    </source>
</evidence>
<dbReference type="Proteomes" id="UP000749559">
    <property type="component" value="Unassembled WGS sequence"/>
</dbReference>
<comment type="caution">
    <text evidence="21">The sequence shown here is derived from an EMBL/GenBank/DDBJ whole genome shotgun (WGS) entry which is preliminary data.</text>
</comment>
<keyword evidence="6" id="KW-0547">Nucleotide-binding</keyword>
<feature type="domain" description="Helicase ATP-binding" evidence="19">
    <location>
        <begin position="1026"/>
        <end position="1194"/>
    </location>
</feature>
<feature type="domain" description="Helicase C-terminal" evidence="20">
    <location>
        <begin position="1380"/>
        <end position="1545"/>
    </location>
</feature>
<dbReference type="PROSITE" id="PS51194">
    <property type="entry name" value="HELICASE_CTER"/>
    <property type="match status" value="1"/>
</dbReference>
<keyword evidence="17" id="KW-0812">Transmembrane</keyword>
<feature type="compositionally biased region" description="Low complexity" evidence="16">
    <location>
        <begin position="647"/>
        <end position="659"/>
    </location>
</feature>